<dbReference type="Gene3D" id="3.40.50.880">
    <property type="match status" value="1"/>
</dbReference>
<protein>
    <submittedName>
        <fullName evidence="6">Cyanophycinase</fullName>
    </submittedName>
</protein>
<feature type="region of interest" description="Disordered" evidence="5">
    <location>
        <begin position="100"/>
        <end position="119"/>
    </location>
</feature>
<proteinExistence type="inferred from homology"/>
<dbReference type="EMBL" id="FOET01000024">
    <property type="protein sequence ID" value="SEQ98485.1"/>
    <property type="molecule type" value="Genomic_DNA"/>
</dbReference>
<accession>A0A1H9KHR9</accession>
<dbReference type="PANTHER" id="PTHR36175">
    <property type="entry name" value="CYANOPHYCINASE"/>
    <property type="match status" value="1"/>
</dbReference>
<evidence type="ECO:0000313" key="6">
    <source>
        <dbReference type="EMBL" id="SEQ98485.1"/>
    </source>
</evidence>
<evidence type="ECO:0000313" key="7">
    <source>
        <dbReference type="Proteomes" id="UP000199055"/>
    </source>
</evidence>
<dbReference type="SUPFAM" id="SSF52317">
    <property type="entry name" value="Class I glutamine amidotransferase-like"/>
    <property type="match status" value="1"/>
</dbReference>
<keyword evidence="3" id="KW-0378">Hydrolase</keyword>
<dbReference type="GO" id="GO:0006508">
    <property type="term" value="P:proteolysis"/>
    <property type="evidence" value="ECO:0007669"/>
    <property type="project" value="UniProtKB-KW"/>
</dbReference>
<evidence type="ECO:0000256" key="5">
    <source>
        <dbReference type="SAM" id="MobiDB-lite"/>
    </source>
</evidence>
<dbReference type="InterPro" id="IPR029062">
    <property type="entry name" value="Class_I_gatase-like"/>
</dbReference>
<feature type="compositionally biased region" description="Low complexity" evidence="5">
    <location>
        <begin position="7"/>
        <end position="17"/>
    </location>
</feature>
<sequence>MHRTRPRAGGSPAGSPAAAPPRRPCGVLAAAAAGLTALALLLPATAAAAAPATGPAPATARAPGGTLLMVGGALDDHNTEVYGEIVDRAGGPAARIGVLTAGSVPPSQDPDAGTPQARNSEANSAYYAGLLESHGAGSAEWIPVDLDRVAAADDPELAGRVLAMTGFFIGGGDQYRYVTTLLRDGGTRDSAVLAAVRQRLAEGAVVAGTSAGAQIQAGADMITGGASYEALRDGSSPGHFEDAARLGYLETGGFGFFAHGLVDTHFSARGREGRSLRLAADTGHDLVFGVDENTALEVTGVGTDNERLRVLGEHAVTVLDLTGATAGTYNGRWSVEGVRYDRLTAGDGYDPYARRALPAAGRTELVPRNRTAQRPGYDVFGPYRFAGTALDLAGSGRSTRTTDYTYETGPEFAVGFRKPASGYTAWTADGRTASTLTGMEIEVYAP</sequence>
<reference evidence="7" key="1">
    <citation type="submission" date="2016-10" db="EMBL/GenBank/DDBJ databases">
        <authorList>
            <person name="Varghese N."/>
            <person name="Submissions S."/>
        </authorList>
    </citation>
    <scope>NUCLEOTIDE SEQUENCE [LARGE SCALE GENOMIC DNA]</scope>
    <source>
        <strain evidence="7">CGMCC 4.3519</strain>
    </source>
</reference>
<keyword evidence="2" id="KW-0645">Protease</keyword>
<organism evidence="6 7">
    <name type="scientific">Streptomyces radiopugnans</name>
    <dbReference type="NCBI Taxonomy" id="403935"/>
    <lineage>
        <taxon>Bacteria</taxon>
        <taxon>Bacillati</taxon>
        <taxon>Actinomycetota</taxon>
        <taxon>Actinomycetes</taxon>
        <taxon>Kitasatosporales</taxon>
        <taxon>Streptomycetaceae</taxon>
        <taxon>Streptomyces</taxon>
    </lineage>
</organism>
<dbReference type="RefSeq" id="WP_245770345.1">
    <property type="nucleotide sequence ID" value="NZ_FOET01000024.1"/>
</dbReference>
<dbReference type="CDD" id="cd03145">
    <property type="entry name" value="GAT1_cyanophycinase"/>
    <property type="match status" value="1"/>
</dbReference>
<keyword evidence="4" id="KW-0720">Serine protease</keyword>
<dbReference type="STRING" id="403935.SAMN05216481_1243"/>
<evidence type="ECO:0000256" key="3">
    <source>
        <dbReference type="ARBA" id="ARBA00022801"/>
    </source>
</evidence>
<evidence type="ECO:0000256" key="1">
    <source>
        <dbReference type="ARBA" id="ARBA00006534"/>
    </source>
</evidence>
<comment type="similarity">
    <text evidence="1">Belongs to the peptidase S51 family.</text>
</comment>
<dbReference type="InterPro" id="IPR005320">
    <property type="entry name" value="Peptidase_S51"/>
</dbReference>
<evidence type="ECO:0000256" key="2">
    <source>
        <dbReference type="ARBA" id="ARBA00022670"/>
    </source>
</evidence>
<dbReference type="Proteomes" id="UP000199055">
    <property type="component" value="Unassembled WGS sequence"/>
</dbReference>
<feature type="region of interest" description="Disordered" evidence="5">
    <location>
        <begin position="1"/>
        <end position="21"/>
    </location>
</feature>
<dbReference type="PANTHER" id="PTHR36175:SF1">
    <property type="entry name" value="CYANOPHYCINASE"/>
    <property type="match status" value="1"/>
</dbReference>
<name>A0A1H9KHR9_9ACTN</name>
<evidence type="ECO:0000256" key="4">
    <source>
        <dbReference type="ARBA" id="ARBA00022825"/>
    </source>
</evidence>
<dbReference type="GO" id="GO:0008236">
    <property type="term" value="F:serine-type peptidase activity"/>
    <property type="evidence" value="ECO:0007669"/>
    <property type="project" value="UniProtKB-KW"/>
</dbReference>
<dbReference type="AlphaFoldDB" id="A0A1H9KHR9"/>
<gene>
    <name evidence="6" type="ORF">SAMN05216481_1243</name>
</gene>
<dbReference type="Pfam" id="PF03575">
    <property type="entry name" value="Peptidase_S51"/>
    <property type="match status" value="1"/>
</dbReference>
<keyword evidence="7" id="KW-1185">Reference proteome</keyword>